<dbReference type="GO" id="GO:0051287">
    <property type="term" value="F:NAD binding"/>
    <property type="evidence" value="ECO:0007669"/>
    <property type="project" value="InterPro"/>
</dbReference>
<keyword evidence="6 13" id="KW-0560">Oxidoreductase</keyword>
<dbReference type="NCBIfam" id="NF009501">
    <property type="entry name" value="PRK12861.1"/>
    <property type="match status" value="1"/>
</dbReference>
<dbReference type="InterPro" id="IPR037062">
    <property type="entry name" value="Malic_N_dom_sf"/>
</dbReference>
<dbReference type="Gene3D" id="3.40.50.720">
    <property type="entry name" value="NAD(P)-binding Rossmann-like Domain"/>
    <property type="match status" value="1"/>
</dbReference>
<evidence type="ECO:0000259" key="12">
    <source>
        <dbReference type="SMART" id="SM01274"/>
    </source>
</evidence>
<dbReference type="InterPro" id="IPR046346">
    <property type="entry name" value="Aminoacid_DH-like_N_sf"/>
</dbReference>
<accession>A0A916JSK7</accession>
<dbReference type="InterPro" id="IPR012302">
    <property type="entry name" value="Malic_NAD-bd"/>
</dbReference>
<dbReference type="SMART" id="SM01274">
    <property type="entry name" value="malic"/>
    <property type="match status" value="1"/>
</dbReference>
<feature type="active site" description="Proton acceptor" evidence="8">
    <location>
        <position position="108"/>
    </location>
</feature>
<evidence type="ECO:0000256" key="9">
    <source>
        <dbReference type="PIRSR" id="PIRSR036684-2"/>
    </source>
</evidence>
<reference evidence="13" key="1">
    <citation type="submission" date="2021-06" db="EMBL/GenBank/DDBJ databases">
        <authorList>
            <person name="Szabo G."/>
        </authorList>
    </citation>
    <scope>NUCLEOTIDE SEQUENCE</scope>
    <source>
        <strain evidence="13">MYVALT</strain>
    </source>
</reference>
<dbReference type="PANTHER" id="PTHR43237:SF4">
    <property type="entry name" value="NADP-DEPENDENT MALIC ENZYME"/>
    <property type="match status" value="1"/>
</dbReference>
<dbReference type="Proteomes" id="UP000693996">
    <property type="component" value="Chromosome"/>
</dbReference>
<dbReference type="InterPro" id="IPR012301">
    <property type="entry name" value="Malic_N_dom"/>
</dbReference>
<dbReference type="EMBL" id="OU343031">
    <property type="protein sequence ID" value="CAG7599750.1"/>
    <property type="molecule type" value="Genomic_DNA"/>
</dbReference>
<dbReference type="Gene3D" id="3.40.50.10750">
    <property type="entry name" value="Isocitrate/Isopropylmalate dehydrogenase-like"/>
    <property type="match status" value="1"/>
</dbReference>
<evidence type="ECO:0000313" key="13">
    <source>
        <dbReference type="EMBL" id="CAG7599750.1"/>
    </source>
</evidence>
<comment type="cofactor">
    <cofactor evidence="2">
        <name>Mg(2+)</name>
        <dbReference type="ChEBI" id="CHEBI:18420"/>
    </cofactor>
</comment>
<evidence type="ECO:0000256" key="8">
    <source>
        <dbReference type="PIRSR" id="PIRSR036684-1"/>
    </source>
</evidence>
<dbReference type="InterPro" id="IPR045213">
    <property type="entry name" value="Malic_NAD-bd_bact_type"/>
</dbReference>
<evidence type="ECO:0000256" key="5">
    <source>
        <dbReference type="ARBA" id="ARBA00022723"/>
    </source>
</evidence>
<keyword evidence="10" id="KW-0521">NADP</keyword>
<name>A0A916JSK7_9BURK</name>
<dbReference type="SUPFAM" id="SSF53223">
    <property type="entry name" value="Aminoacid dehydrogenase-like, N-terminal domain"/>
    <property type="match status" value="1"/>
</dbReference>
<dbReference type="GO" id="GO:0016746">
    <property type="term" value="F:acyltransferase activity"/>
    <property type="evidence" value="ECO:0007669"/>
    <property type="project" value="InterPro"/>
</dbReference>
<feature type="binding site" evidence="10">
    <location>
        <position position="301"/>
    </location>
    <ligand>
        <name>a divalent metal cation</name>
        <dbReference type="ChEBI" id="CHEBI:60240"/>
    </ligand>
</feature>
<feature type="binding site" evidence="10">
    <location>
        <begin position="90"/>
        <end position="97"/>
    </location>
    <ligand>
        <name>NADP(+)</name>
        <dbReference type="ChEBI" id="CHEBI:58349"/>
    </ligand>
</feature>
<dbReference type="GO" id="GO:0004473">
    <property type="term" value="F:malate dehydrogenase (decarboxylating) (NADP+) activity"/>
    <property type="evidence" value="ECO:0007669"/>
    <property type="project" value="UniProtKB-EC"/>
</dbReference>
<dbReference type="FunFam" id="3.40.50.720:FF:000095">
    <property type="entry name" value="NADP-dependent malic enzyme"/>
    <property type="match status" value="1"/>
</dbReference>
<dbReference type="PIRSF" id="PIRSF036684">
    <property type="entry name" value="ME_PTA"/>
    <property type="match status" value="1"/>
</dbReference>
<evidence type="ECO:0000256" key="4">
    <source>
        <dbReference type="ARBA" id="ARBA00008756"/>
    </source>
</evidence>
<evidence type="ECO:0000256" key="2">
    <source>
        <dbReference type="ARBA" id="ARBA00001946"/>
    </source>
</evidence>
<dbReference type="InterPro" id="IPR051674">
    <property type="entry name" value="Malate_Decarboxylase"/>
</dbReference>
<dbReference type="InterPro" id="IPR002505">
    <property type="entry name" value="PTA_PTB"/>
</dbReference>
<evidence type="ECO:0000256" key="7">
    <source>
        <dbReference type="ARBA" id="ARBA00023268"/>
    </source>
</evidence>
<dbReference type="GO" id="GO:0006108">
    <property type="term" value="P:malate metabolic process"/>
    <property type="evidence" value="ECO:0007669"/>
    <property type="project" value="InterPro"/>
</dbReference>
<dbReference type="SUPFAM" id="SSF53659">
    <property type="entry name" value="Isocitrate/Isopropylmalate dehydrogenase-like"/>
    <property type="match status" value="1"/>
</dbReference>
<dbReference type="PANTHER" id="PTHR43237">
    <property type="entry name" value="NADP-DEPENDENT MALIC ENZYME"/>
    <property type="match status" value="1"/>
</dbReference>
<feature type="binding site" evidence="10">
    <location>
        <position position="176"/>
    </location>
    <ligand>
        <name>a divalent metal cation</name>
        <dbReference type="ChEBI" id="CHEBI:60240"/>
    </ligand>
</feature>
<dbReference type="FunFam" id="3.40.50.10380:FF:000003">
    <property type="entry name" value="NADP-dependent malic enzyme"/>
    <property type="match status" value="1"/>
</dbReference>
<dbReference type="EC" id="1.1.1.40" evidence="13"/>
<dbReference type="AlphaFoldDB" id="A0A916JSK7"/>
<dbReference type="Gene3D" id="3.40.50.10950">
    <property type="match status" value="1"/>
</dbReference>
<evidence type="ECO:0000256" key="10">
    <source>
        <dbReference type="PIRSR" id="PIRSR036684-3"/>
    </source>
</evidence>
<dbReference type="Pfam" id="PF03949">
    <property type="entry name" value="Malic_M"/>
    <property type="match status" value="1"/>
</dbReference>
<feature type="binding site" evidence="9">
    <location>
        <position position="150"/>
    </location>
    <ligand>
        <name>a divalent metal cation</name>
        <dbReference type="ChEBI" id="CHEBI:60240"/>
    </ligand>
</feature>
<comment type="similarity">
    <text evidence="3">In the N-terminal section; belongs to the malic enzymes family.</text>
</comment>
<evidence type="ECO:0000256" key="3">
    <source>
        <dbReference type="ARBA" id="ARBA00007686"/>
    </source>
</evidence>
<evidence type="ECO:0000256" key="1">
    <source>
        <dbReference type="ARBA" id="ARBA00001936"/>
    </source>
</evidence>
<feature type="domain" description="Malic enzyme NAD-binding" evidence="11">
    <location>
        <begin position="177"/>
        <end position="414"/>
    </location>
</feature>
<sequence length="784" mass="85279">MHSNPHWQAIMSTSINSKLREAALDYHEFPTPGKISIVPTKQIINQCDLALAYSPGVAAACEEIVANPLNAARFTARSNLVGVVSNGTAVLGLGDIGPLAAKPVMEGKAVLFKKFAGIDVFDIELNEKDPQKLIEVITSLEPTFGGINLEDIKAPDCFTIERECRKRMKIPVFHDDQHGTAIVVAAAVTNGLKIVEKLIGEVKVVASGAGAAALACLNLLIDLGLKRENVFVTDLAGVVYEGRTELMDADKALFKQVTDARTLSDIIGDADVFLGLSAAGVLKPDMVKKMAARPLILALANPTPEILPEVALQVRPDAILATGRADYPNQVNNVLCFPFIFRGALDSGATTITKEMEIAAVNAIAELTRQEQSDIVTTAYGIQGITFGREYLIPKPFDPRLIIKIAPAVVQAAMDCHVATRPIEDMEAYKQHLEQFVYHSGTAMKPVFHIARGVSADKKRIVFAEGEEERILRAAQIIVDERLAKPILIGRPAIIEQRVARYGLRLMAGEDFTIVNTDHDKRYQDFWQTYFNIMARKGITQQLAKVEMRRRTTLIGSMLVLKGEADGMICGTISTTHRHLHFIDQVIGKRAGCSVYAAMNCLVLPSRQIFLVDTHVNVDPTPEELVEITLMAADEVRRFGIEPKIALLSHSNFGSSNAPSARKMRNTLALLKKYAPQLHIDGEMHGDVALNASQRKCAPPEEMLNGEANLLILPNIDAANISYNLLKTAAGNDITIGPILLGAAKPVHVLTESATVRRIVNMTALLVADAAAATKQFEKILNGS</sequence>
<comment type="cofactor">
    <cofactor evidence="1">
        <name>Mn(2+)</name>
        <dbReference type="ChEBI" id="CHEBI:29035"/>
    </cofactor>
</comment>
<dbReference type="InterPro" id="IPR036291">
    <property type="entry name" value="NAD(P)-bd_dom_sf"/>
</dbReference>
<keyword evidence="14" id="KW-1185">Reference proteome</keyword>
<dbReference type="KEGG" id="vtr:MYVALT_F_00440"/>
<keyword evidence="7" id="KW-0511">Multifunctional enzyme</keyword>
<proteinExistence type="inferred from homology"/>
<dbReference type="Pfam" id="PF01515">
    <property type="entry name" value="PTA_PTB"/>
    <property type="match status" value="1"/>
</dbReference>
<dbReference type="Pfam" id="PF00390">
    <property type="entry name" value="malic"/>
    <property type="match status" value="1"/>
</dbReference>
<evidence type="ECO:0000313" key="14">
    <source>
        <dbReference type="Proteomes" id="UP000693996"/>
    </source>
</evidence>
<comment type="similarity">
    <text evidence="4">In the C-terminal section; belongs to the phosphate acetyltransferase and butyryltransferase family.</text>
</comment>
<feature type="binding site" evidence="9">
    <location>
        <position position="151"/>
    </location>
    <ligand>
        <name>a divalent metal cation</name>
        <dbReference type="ChEBI" id="CHEBI:60240"/>
    </ligand>
</feature>
<dbReference type="SMART" id="SM00919">
    <property type="entry name" value="Malic_M"/>
    <property type="match status" value="1"/>
</dbReference>
<keyword evidence="5 9" id="KW-0479">Metal-binding</keyword>
<dbReference type="CDD" id="cd05311">
    <property type="entry name" value="NAD_bind_2_malic_enz"/>
    <property type="match status" value="1"/>
</dbReference>
<dbReference type="InterPro" id="IPR012188">
    <property type="entry name" value="ME_PTA"/>
</dbReference>
<organism evidence="13 14">
    <name type="scientific">Candidatus Vallotiella hemipterorum</name>
    <dbReference type="NCBI Taxonomy" id="1177213"/>
    <lineage>
        <taxon>Bacteria</taxon>
        <taxon>Pseudomonadati</taxon>
        <taxon>Pseudomonadota</taxon>
        <taxon>Betaproteobacteria</taxon>
        <taxon>Burkholderiales</taxon>
        <taxon>Burkholderiaceae</taxon>
        <taxon>Candidatus Vallotiella</taxon>
    </lineage>
</organism>
<evidence type="ECO:0000259" key="11">
    <source>
        <dbReference type="SMART" id="SM00919"/>
    </source>
</evidence>
<dbReference type="SUPFAM" id="SSF51735">
    <property type="entry name" value="NAD(P)-binding Rossmann-fold domains"/>
    <property type="match status" value="1"/>
</dbReference>
<protein>
    <submittedName>
        <fullName evidence="13">NADP-dependent malic enzyme</fullName>
        <ecNumber evidence="13">1.1.1.40</ecNumber>
    </submittedName>
</protein>
<evidence type="ECO:0000256" key="6">
    <source>
        <dbReference type="ARBA" id="ARBA00023002"/>
    </source>
</evidence>
<gene>
    <name evidence="13" type="primary">maeB</name>
    <name evidence="13" type="ORF">MYVALT_F_00440</name>
</gene>
<dbReference type="GO" id="GO:0046872">
    <property type="term" value="F:metal ion binding"/>
    <property type="evidence" value="ECO:0007669"/>
    <property type="project" value="UniProtKB-KW"/>
</dbReference>
<dbReference type="Gene3D" id="3.40.50.10380">
    <property type="entry name" value="Malic enzyme, N-terminal domain"/>
    <property type="match status" value="1"/>
</dbReference>
<feature type="domain" description="Malic enzyme N-terminal" evidence="12">
    <location>
        <begin position="32"/>
        <end position="165"/>
    </location>
</feature>
<dbReference type="InterPro" id="IPR042113">
    <property type="entry name" value="P_AcTrfase_dom1"/>
</dbReference>
<dbReference type="InterPro" id="IPR042112">
    <property type="entry name" value="P_AcTrfase_dom2"/>
</dbReference>